<feature type="transmembrane region" description="Helical" evidence="6">
    <location>
        <begin position="21"/>
        <end position="46"/>
    </location>
</feature>
<gene>
    <name evidence="8" type="ORF">EVA_00069</name>
</gene>
<dbReference type="GO" id="GO:0098797">
    <property type="term" value="C:plasma membrane protein complex"/>
    <property type="evidence" value="ECO:0007669"/>
    <property type="project" value="TreeGrafter"/>
</dbReference>
<dbReference type="EMBL" id="AMCI01000002">
    <property type="protein sequence ID" value="EJX11220.1"/>
    <property type="molecule type" value="Genomic_DNA"/>
</dbReference>
<dbReference type="AlphaFoldDB" id="J9H9H3"/>
<dbReference type="InterPro" id="IPR051447">
    <property type="entry name" value="Lipoprotein-release_system"/>
</dbReference>
<dbReference type="GO" id="GO:0044874">
    <property type="term" value="P:lipoprotein localization to outer membrane"/>
    <property type="evidence" value="ECO:0007669"/>
    <property type="project" value="TreeGrafter"/>
</dbReference>
<keyword evidence="4 6" id="KW-1133">Transmembrane helix</keyword>
<feature type="transmembrane region" description="Helical" evidence="6">
    <location>
        <begin position="277"/>
        <end position="303"/>
    </location>
</feature>
<sequence>MNLPFYIAKRYLFSKKSHNAINVISAISVCGVALATLALVCTLSVFNGFQDLVATFFTAFDPELKVTAVTGKVFDGQDQRLKELREWPEIAVFSESLEENIMVQYKDRQAMAVMKGVEDNFEQLTAIDSILFGRGDFMLHDEVADYVVPGIELVSVLGTGIRFLDPLEVYVPRRGAKVNMANPATSFETGELFSSGLVFAVNQQKYDASYLLTSLAFARRLLHYDTEVSSVELKLQPTADTKQVKEKIRQHLGMDFRVQDRYEQQVDTFRIMEVEKLISYLFLTFILMIACFNVIGSLSMLILEKKEDVVTLRNLGADDRLIIRIFLFEGRLITLLGAVIGVMSGLLLCWLQQEYGWLSLGGANSAGSFVVDAYPVSVHWGDVFGVFVTVLVIGFLSVWYPVRYLSRRLLKATR</sequence>
<keyword evidence="3 6" id="KW-0812">Transmembrane</keyword>
<evidence type="ECO:0000313" key="8">
    <source>
        <dbReference type="EMBL" id="EJX11220.1"/>
    </source>
</evidence>
<reference evidence="8" key="1">
    <citation type="journal article" date="2012" name="PLoS ONE">
        <title>Gene sets for utilization of primary and secondary nutrition supplies in the distal gut of endangered iberian lynx.</title>
        <authorList>
            <person name="Alcaide M."/>
            <person name="Messina E."/>
            <person name="Richter M."/>
            <person name="Bargiela R."/>
            <person name="Peplies J."/>
            <person name="Huws S.A."/>
            <person name="Newbold C.J."/>
            <person name="Golyshin P.N."/>
            <person name="Simon M.A."/>
            <person name="Lopez G."/>
            <person name="Yakimov M.M."/>
            <person name="Ferrer M."/>
        </authorList>
    </citation>
    <scope>NUCLEOTIDE SEQUENCE</scope>
</reference>
<accession>J9H9H3</accession>
<dbReference type="PANTHER" id="PTHR30489">
    <property type="entry name" value="LIPOPROTEIN-RELEASING SYSTEM TRANSMEMBRANE PROTEIN LOLE"/>
    <property type="match status" value="1"/>
</dbReference>
<evidence type="ECO:0000256" key="5">
    <source>
        <dbReference type="ARBA" id="ARBA00023136"/>
    </source>
</evidence>
<name>J9H9H3_9ZZZZ</name>
<evidence type="ECO:0000259" key="7">
    <source>
        <dbReference type="Pfam" id="PF02687"/>
    </source>
</evidence>
<dbReference type="Pfam" id="PF02687">
    <property type="entry name" value="FtsX"/>
    <property type="match status" value="1"/>
</dbReference>
<evidence type="ECO:0000256" key="3">
    <source>
        <dbReference type="ARBA" id="ARBA00022692"/>
    </source>
</evidence>
<evidence type="ECO:0000256" key="1">
    <source>
        <dbReference type="ARBA" id="ARBA00004651"/>
    </source>
</evidence>
<dbReference type="InterPro" id="IPR003838">
    <property type="entry name" value="ABC3_permease_C"/>
</dbReference>
<feature type="domain" description="ABC3 transporter permease C-terminal" evidence="7">
    <location>
        <begin position="281"/>
        <end position="407"/>
    </location>
</feature>
<evidence type="ECO:0000256" key="4">
    <source>
        <dbReference type="ARBA" id="ARBA00022989"/>
    </source>
</evidence>
<feature type="transmembrane region" description="Helical" evidence="6">
    <location>
        <begin position="383"/>
        <end position="402"/>
    </location>
</feature>
<keyword evidence="2" id="KW-1003">Cell membrane</keyword>
<protein>
    <submittedName>
        <fullName evidence="8">Efflux ABC transporter, permease protein</fullName>
    </submittedName>
</protein>
<keyword evidence="5 6" id="KW-0472">Membrane</keyword>
<comment type="caution">
    <text evidence="8">The sequence shown here is derived from an EMBL/GenBank/DDBJ whole genome shotgun (WGS) entry which is preliminary data.</text>
</comment>
<dbReference type="PANTHER" id="PTHR30489:SF0">
    <property type="entry name" value="LIPOPROTEIN-RELEASING SYSTEM TRANSMEMBRANE PROTEIN LOLE"/>
    <property type="match status" value="1"/>
</dbReference>
<proteinExistence type="predicted"/>
<organism evidence="8">
    <name type="scientific">gut metagenome</name>
    <dbReference type="NCBI Taxonomy" id="749906"/>
    <lineage>
        <taxon>unclassified sequences</taxon>
        <taxon>metagenomes</taxon>
        <taxon>organismal metagenomes</taxon>
    </lineage>
</organism>
<feature type="transmembrane region" description="Helical" evidence="6">
    <location>
        <begin position="332"/>
        <end position="353"/>
    </location>
</feature>
<evidence type="ECO:0000256" key="2">
    <source>
        <dbReference type="ARBA" id="ARBA00022475"/>
    </source>
</evidence>
<comment type="subcellular location">
    <subcellularLocation>
        <location evidence="1">Cell membrane</location>
        <topology evidence="1">Multi-pass membrane protein</topology>
    </subcellularLocation>
</comment>
<evidence type="ECO:0000256" key="6">
    <source>
        <dbReference type="SAM" id="Phobius"/>
    </source>
</evidence>